<keyword evidence="4" id="KW-1185">Reference proteome</keyword>
<feature type="region of interest" description="Disordered" evidence="1">
    <location>
        <begin position="311"/>
        <end position="373"/>
    </location>
</feature>
<dbReference type="EMBL" id="MTYJ01000066">
    <property type="protein sequence ID" value="OQV17066.1"/>
    <property type="molecule type" value="Genomic_DNA"/>
</dbReference>
<gene>
    <name evidence="3" type="ORF">BV898_08783</name>
</gene>
<reference evidence="4" key="1">
    <citation type="submission" date="2017-01" db="EMBL/GenBank/DDBJ databases">
        <title>Comparative genomics of anhydrobiosis in the tardigrade Hypsibius dujardini.</title>
        <authorList>
            <person name="Yoshida Y."/>
            <person name="Koutsovoulos G."/>
            <person name="Laetsch D."/>
            <person name="Stevens L."/>
            <person name="Kumar S."/>
            <person name="Horikawa D."/>
            <person name="Ishino K."/>
            <person name="Komine S."/>
            <person name="Tomita M."/>
            <person name="Blaxter M."/>
            <person name="Arakawa K."/>
        </authorList>
    </citation>
    <scope>NUCLEOTIDE SEQUENCE [LARGE SCALE GENOMIC DNA]</scope>
    <source>
        <strain evidence="4">Z151</strain>
    </source>
</reference>
<dbReference type="PANTHER" id="PTHR14379:SF3">
    <property type="entry name" value="MEIOSIS REGULATOR AND MRNA STABILITY FACTOR 1"/>
    <property type="match status" value="1"/>
</dbReference>
<dbReference type="Gene3D" id="3.30.70.330">
    <property type="match status" value="1"/>
</dbReference>
<feature type="compositionally biased region" description="Basic and acidic residues" evidence="1">
    <location>
        <begin position="418"/>
        <end position="428"/>
    </location>
</feature>
<dbReference type="Gene3D" id="3.40.50.1010">
    <property type="entry name" value="5'-nuclease"/>
    <property type="match status" value="1"/>
</dbReference>
<accession>A0A1W0WPD1</accession>
<evidence type="ECO:0000313" key="3">
    <source>
        <dbReference type="EMBL" id="OQV17066.1"/>
    </source>
</evidence>
<dbReference type="Pfam" id="PF01936">
    <property type="entry name" value="NYN"/>
    <property type="match status" value="1"/>
</dbReference>
<comment type="caution">
    <text evidence="3">The sequence shown here is derived from an EMBL/GenBank/DDBJ whole genome shotgun (WGS) entry which is preliminary data.</text>
</comment>
<feature type="domain" description="NYN" evidence="2">
    <location>
        <begin position="16"/>
        <end position="159"/>
    </location>
</feature>
<dbReference type="InterPro" id="IPR024768">
    <property type="entry name" value="Marf1"/>
</dbReference>
<dbReference type="CDD" id="cd10910">
    <property type="entry name" value="PIN_limkain_b1_N_like"/>
    <property type="match status" value="1"/>
</dbReference>
<dbReference type="GO" id="GO:0010468">
    <property type="term" value="P:regulation of gene expression"/>
    <property type="evidence" value="ECO:0007669"/>
    <property type="project" value="InterPro"/>
</dbReference>
<organism evidence="3 4">
    <name type="scientific">Hypsibius exemplaris</name>
    <name type="common">Freshwater tardigrade</name>
    <dbReference type="NCBI Taxonomy" id="2072580"/>
    <lineage>
        <taxon>Eukaryota</taxon>
        <taxon>Metazoa</taxon>
        <taxon>Ecdysozoa</taxon>
        <taxon>Tardigrada</taxon>
        <taxon>Eutardigrada</taxon>
        <taxon>Parachela</taxon>
        <taxon>Hypsibioidea</taxon>
        <taxon>Hypsibiidae</taxon>
        <taxon>Hypsibius</taxon>
    </lineage>
</organism>
<feature type="compositionally biased region" description="Polar residues" evidence="1">
    <location>
        <begin position="314"/>
        <end position="326"/>
    </location>
</feature>
<dbReference type="OrthoDB" id="549353at2759"/>
<proteinExistence type="predicted"/>
<name>A0A1W0WPD1_HYPEX</name>
<evidence type="ECO:0000256" key="1">
    <source>
        <dbReference type="SAM" id="MobiDB-lite"/>
    </source>
</evidence>
<dbReference type="InterPro" id="IPR012677">
    <property type="entry name" value="Nucleotide-bd_a/b_plait_sf"/>
</dbReference>
<evidence type="ECO:0000313" key="4">
    <source>
        <dbReference type="Proteomes" id="UP000192578"/>
    </source>
</evidence>
<protein>
    <submittedName>
        <fullName evidence="3">Meiosis arrest female protein 1-like protein</fullName>
    </submittedName>
</protein>
<dbReference type="GO" id="GO:1905762">
    <property type="term" value="F:CCR4-NOT complex binding"/>
    <property type="evidence" value="ECO:0007669"/>
    <property type="project" value="TreeGrafter"/>
</dbReference>
<evidence type="ECO:0000259" key="2">
    <source>
        <dbReference type="Pfam" id="PF01936"/>
    </source>
</evidence>
<dbReference type="AlphaFoldDB" id="A0A1W0WPD1"/>
<dbReference type="PANTHER" id="PTHR14379">
    <property type="entry name" value="LIMKAIN B LKAP"/>
    <property type="match status" value="1"/>
</dbReference>
<dbReference type="Proteomes" id="UP000192578">
    <property type="component" value="Unassembled WGS sequence"/>
</dbReference>
<sequence length="493" mass="55001">MGMDRTPTQKGPGPLVAFFWDIENCEVRPDKYKQAGMFVEFLRQKFGYGVRRREIGFTVVCDTTRTDQNLLRALNEAHITLIHVPNVAKNAADDKLRSEMRKYCQNNPPGSVLVLISGDINFAPELQAARDQHGLDVLIIHRQPFAKALLATAKEHYIYAELFEQAFSNADATVENNDSDTNPADLLVIVEGLPIGIVPEDRIRDWISLRVDKTGGKVGTISREEGRAEVKFKTPDGAIRSRGNLDGQLAFGYPIRARFYVASTLLADETASRQFVQPQKQQMVLPQCNEEISNCGPPQQKLQLEKSQRVAPATISQPSKCPQSIRQDSRTPRPAPSYAEAVKAPVHVPHNVEPTGHHPKATGNGVQGHLKKSDDLTDSWDDWDAAVAAVAVLSLNDQTSNIETPRQYSDTDSTNNTEDQHHGSRDNCSRGLQRDQSNFEINRFNTHNGRDITGREIGVYTHDHEMSRPQHGTGNLDDDFGEYDAIFRQICGK</sequence>
<dbReference type="GO" id="GO:0004540">
    <property type="term" value="F:RNA nuclease activity"/>
    <property type="evidence" value="ECO:0007669"/>
    <property type="project" value="InterPro"/>
</dbReference>
<dbReference type="GO" id="GO:0005777">
    <property type="term" value="C:peroxisome"/>
    <property type="evidence" value="ECO:0007669"/>
    <property type="project" value="InterPro"/>
</dbReference>
<dbReference type="InterPro" id="IPR021139">
    <property type="entry name" value="NYN"/>
</dbReference>
<feature type="compositionally biased region" description="Polar residues" evidence="1">
    <location>
        <begin position="401"/>
        <end position="417"/>
    </location>
</feature>
<feature type="region of interest" description="Disordered" evidence="1">
    <location>
        <begin position="401"/>
        <end position="432"/>
    </location>
</feature>